<feature type="domain" description="Glycosyltransferase 2-like" evidence="15">
    <location>
        <begin position="278"/>
        <end position="512"/>
    </location>
</feature>
<dbReference type="HOGENOM" id="CLU_012856_2_0_1"/>
<name>M4DLC4_BRACM</name>
<protein>
    <recommendedName>
        <fullName evidence="12">glucomannan 4-beta-mannosyltransferase</fullName>
        <ecNumber evidence="12">2.4.1.32</ecNumber>
    </recommendedName>
    <alternativeName>
        <fullName evidence="13">Glucomannan synthase</fullName>
    </alternativeName>
</protein>
<keyword evidence="17" id="KW-1185">Reference proteome</keyword>
<evidence type="ECO:0000256" key="3">
    <source>
        <dbReference type="ARBA" id="ARBA00022679"/>
    </source>
</evidence>
<comment type="similarity">
    <text evidence="11">Belongs to the glycosyltransferase 2 family. Plant cellulose synthase-like A subfamily.</text>
</comment>
<evidence type="ECO:0000256" key="14">
    <source>
        <dbReference type="SAM" id="Phobius"/>
    </source>
</evidence>
<dbReference type="EC" id="2.4.1.32" evidence="12"/>
<feature type="transmembrane region" description="Helical" evidence="14">
    <location>
        <begin position="512"/>
        <end position="538"/>
    </location>
</feature>
<evidence type="ECO:0000256" key="8">
    <source>
        <dbReference type="ARBA" id="ARBA00023316"/>
    </source>
</evidence>
<feature type="transmembrane region" description="Helical" evidence="14">
    <location>
        <begin position="112"/>
        <end position="138"/>
    </location>
</feature>
<reference evidence="16" key="3">
    <citation type="submission" date="2023-03" db="UniProtKB">
        <authorList>
            <consortium name="EnsemblPlants"/>
        </authorList>
    </citation>
    <scope>IDENTIFICATION</scope>
    <source>
        <strain evidence="16">cv. Chiifu-401-42</strain>
    </source>
</reference>
<dbReference type="SUPFAM" id="SSF53448">
    <property type="entry name" value="Nucleotide-diphospho-sugar transferases"/>
    <property type="match status" value="1"/>
</dbReference>
<evidence type="ECO:0000313" key="16">
    <source>
        <dbReference type="EnsemblPlants" id="Bra017305.1-P"/>
    </source>
</evidence>
<keyword evidence="7 14" id="KW-0472">Membrane</keyword>
<dbReference type="Gene3D" id="3.90.550.10">
    <property type="entry name" value="Spore Coat Polysaccharide Biosynthesis Protein SpsA, Chain A"/>
    <property type="match status" value="1"/>
</dbReference>
<dbReference type="InterPro" id="IPR001173">
    <property type="entry name" value="Glyco_trans_2-like"/>
</dbReference>
<evidence type="ECO:0000256" key="7">
    <source>
        <dbReference type="ARBA" id="ARBA00023136"/>
    </source>
</evidence>
<evidence type="ECO:0000256" key="5">
    <source>
        <dbReference type="ARBA" id="ARBA00022989"/>
    </source>
</evidence>
<organism evidence="16 17">
    <name type="scientific">Brassica campestris</name>
    <name type="common">Field mustard</name>
    <dbReference type="NCBI Taxonomy" id="3711"/>
    <lineage>
        <taxon>Eukaryota</taxon>
        <taxon>Viridiplantae</taxon>
        <taxon>Streptophyta</taxon>
        <taxon>Embryophyta</taxon>
        <taxon>Tracheophyta</taxon>
        <taxon>Spermatophyta</taxon>
        <taxon>Magnoliopsida</taxon>
        <taxon>eudicotyledons</taxon>
        <taxon>Gunneridae</taxon>
        <taxon>Pentapetalae</taxon>
        <taxon>rosids</taxon>
        <taxon>malvids</taxon>
        <taxon>Brassicales</taxon>
        <taxon>Brassicaceae</taxon>
        <taxon>Brassiceae</taxon>
        <taxon>Brassica</taxon>
    </lineage>
</organism>
<dbReference type="OMA" id="ETEASCH"/>
<dbReference type="Gramene" id="Bra017305.1">
    <property type="protein sequence ID" value="Bra017305.1-P"/>
    <property type="gene ID" value="Bra017305"/>
</dbReference>
<sequence length="642" mass="73885">MKVELVHLADENSQLTLKTREKDTDRDRETEASCHLLEAEQEIVQCLLLQASTVLLTTHSPPSYSHWFTLSLSNSMTNDGSFLLGSEDVVNTRISLWWEQARAIVVVRFFKFLVALCLIMSVMYFVEVMYMGIVVAYVKLFKRKPEKVYKWEAMENDAECGSKSFPMVLVQIPMYNEKEVCEQSIAAACKISWPSNRIIIQVLDDSTDPASKVLRAPLTPPLKWVLSRKQELVRRECERWSREGVNITFEIRDNRNGYKAGALREGMKHSYVKQCDYIAIFDADFQPEPDFLHRTVPFLIHNPKLALVQGRWEFGNIPDTPSLILKFRFCYNISHGIITVNADQCMMTRLQEMSLSYHFTVEQQVGSSTFAFFGFNGTAGVWRISALNESGGWNDQTTVEDMDIAVRATLRGWKLLYIDDLKVKSELPCSFNALRSQQHRWTCGPANLFRKMAGQIIRSENVSLWKKLYMLYSFFFMRKVVAHILTFCFYCVILPATVLFPEVTVPKWAAFYLPALITLFIAIGKPRSVYLLAFWVLFENAMSMLRTKALVMGLFETGRVQEWVVTEKLGDGLKNKLIGQVPNEHQVRFRARVHFLELVLGVYLLFCGCYDIIYGKNKLYLYVYLLMQSAAFFVVGFGFVGK</sequence>
<evidence type="ECO:0000256" key="10">
    <source>
        <dbReference type="ARBA" id="ARBA00056537"/>
    </source>
</evidence>
<reference evidence="16 17" key="1">
    <citation type="journal article" date="2011" name="Nat. Genet.">
        <title>The genome of the mesopolyploid crop species Brassica rapa.</title>
        <authorList>
            <consortium name="Brassica rapa Genome Sequencing Project Consortium"/>
            <person name="Wang X."/>
            <person name="Wang H."/>
            <person name="Wang J."/>
            <person name="Sun R."/>
            <person name="Wu J."/>
            <person name="Liu S."/>
            <person name="Bai Y."/>
            <person name="Mun J.H."/>
            <person name="Bancroft I."/>
            <person name="Cheng F."/>
            <person name="Huang S."/>
            <person name="Li X."/>
            <person name="Hua W."/>
            <person name="Wang J."/>
            <person name="Wang X."/>
            <person name="Freeling M."/>
            <person name="Pires J.C."/>
            <person name="Paterson A.H."/>
            <person name="Chalhoub B."/>
            <person name="Wang B."/>
            <person name="Hayward A."/>
            <person name="Sharpe A.G."/>
            <person name="Park B.S."/>
            <person name="Weisshaar B."/>
            <person name="Liu B."/>
            <person name="Li B."/>
            <person name="Liu B."/>
            <person name="Tong C."/>
            <person name="Song C."/>
            <person name="Duran C."/>
            <person name="Peng C."/>
            <person name="Geng C."/>
            <person name="Koh C."/>
            <person name="Lin C."/>
            <person name="Edwards D."/>
            <person name="Mu D."/>
            <person name="Shen D."/>
            <person name="Soumpourou E."/>
            <person name="Li F."/>
            <person name="Fraser F."/>
            <person name="Conant G."/>
            <person name="Lassalle G."/>
            <person name="King G.J."/>
            <person name="Bonnema G."/>
            <person name="Tang H."/>
            <person name="Wang H."/>
            <person name="Belcram H."/>
            <person name="Zhou H."/>
            <person name="Hirakawa H."/>
            <person name="Abe H."/>
            <person name="Guo H."/>
            <person name="Wang H."/>
            <person name="Jin H."/>
            <person name="Parkin I.A."/>
            <person name="Batley J."/>
            <person name="Kim J.S."/>
            <person name="Just J."/>
            <person name="Li J."/>
            <person name="Xu J."/>
            <person name="Deng J."/>
            <person name="Kim J.A."/>
            <person name="Li J."/>
            <person name="Yu J."/>
            <person name="Meng J."/>
            <person name="Wang J."/>
            <person name="Min J."/>
            <person name="Poulain J."/>
            <person name="Wang J."/>
            <person name="Hatakeyama K."/>
            <person name="Wu K."/>
            <person name="Wang L."/>
            <person name="Fang L."/>
            <person name="Trick M."/>
            <person name="Links M.G."/>
            <person name="Zhao M."/>
            <person name="Jin M."/>
            <person name="Ramchiary N."/>
            <person name="Drou N."/>
            <person name="Berkman P.J."/>
            <person name="Cai Q."/>
            <person name="Huang Q."/>
            <person name="Li R."/>
            <person name="Tabata S."/>
            <person name="Cheng S."/>
            <person name="Zhang S."/>
            <person name="Zhang S."/>
            <person name="Huang S."/>
            <person name="Sato S."/>
            <person name="Sun S."/>
            <person name="Kwon S.J."/>
            <person name="Choi S.R."/>
            <person name="Lee T.H."/>
            <person name="Fan W."/>
            <person name="Zhao X."/>
            <person name="Tan X."/>
            <person name="Xu X."/>
            <person name="Wang Y."/>
            <person name="Qiu Y."/>
            <person name="Yin Y."/>
            <person name="Li Y."/>
            <person name="Du Y."/>
            <person name="Liao Y."/>
            <person name="Lim Y."/>
            <person name="Narusaka Y."/>
            <person name="Wang Y."/>
            <person name="Wang Z."/>
            <person name="Li Z."/>
            <person name="Wang Z."/>
            <person name="Xiong Z."/>
            <person name="Zhang Z."/>
        </authorList>
    </citation>
    <scope>NUCLEOTIDE SEQUENCE [LARGE SCALE GENOMIC DNA]</scope>
    <source>
        <strain evidence="16 17">cv. Chiifu-401-42</strain>
    </source>
</reference>
<dbReference type="PANTHER" id="PTHR32044">
    <property type="entry name" value="GLUCOMANNAN 4-BETA-MANNOSYLTRANSFERASE 9"/>
    <property type="match status" value="1"/>
</dbReference>
<dbReference type="PANTHER" id="PTHR32044:SF82">
    <property type="entry name" value="GLYCOSYLTRANSFERASE 2-LIKE DOMAIN-CONTAINING PROTEIN"/>
    <property type="match status" value="1"/>
</dbReference>
<dbReference type="InParanoid" id="M4DLC4"/>
<comment type="catalytic activity">
    <reaction evidence="9">
        <text>GDP-mannose + (glucomannan)n = GDP + (glucomannan)n+1.</text>
        <dbReference type="EC" id="2.4.1.32"/>
    </reaction>
</comment>
<evidence type="ECO:0000256" key="11">
    <source>
        <dbReference type="ARBA" id="ARBA00060879"/>
    </source>
</evidence>
<evidence type="ECO:0000256" key="4">
    <source>
        <dbReference type="ARBA" id="ARBA00022692"/>
    </source>
</evidence>
<evidence type="ECO:0000256" key="9">
    <source>
        <dbReference type="ARBA" id="ARBA00051800"/>
    </source>
</evidence>
<dbReference type="FunFam" id="3.90.550.10:FF:000057">
    <property type="entry name" value="Glycosyltransferase-like protein, family 2"/>
    <property type="match status" value="1"/>
</dbReference>
<evidence type="ECO:0000256" key="1">
    <source>
        <dbReference type="ARBA" id="ARBA00004653"/>
    </source>
</evidence>
<keyword evidence="2" id="KW-0328">Glycosyltransferase</keyword>
<accession>M4DLC4</accession>
<keyword evidence="8" id="KW-0961">Cell wall biogenesis/degradation</keyword>
<dbReference type="GO" id="GO:0071555">
    <property type="term" value="P:cell wall organization"/>
    <property type="evidence" value="ECO:0007669"/>
    <property type="project" value="UniProtKB-KW"/>
</dbReference>
<dbReference type="GO" id="GO:0051753">
    <property type="term" value="F:mannan synthase activity"/>
    <property type="evidence" value="ECO:0000318"/>
    <property type="project" value="GO_Central"/>
</dbReference>
<dbReference type="Proteomes" id="UP000011750">
    <property type="component" value="Chromosome A04"/>
</dbReference>
<proteinExistence type="inferred from homology"/>
<keyword evidence="3" id="KW-0808">Transferase</keyword>
<dbReference type="GO" id="GO:0005794">
    <property type="term" value="C:Golgi apparatus"/>
    <property type="evidence" value="ECO:0000318"/>
    <property type="project" value="GO_Central"/>
</dbReference>
<keyword evidence="6" id="KW-0333">Golgi apparatus</keyword>
<feature type="transmembrane region" description="Helical" evidence="14">
    <location>
        <begin position="595"/>
        <end position="613"/>
    </location>
</feature>
<evidence type="ECO:0000256" key="13">
    <source>
        <dbReference type="ARBA" id="ARBA00076024"/>
    </source>
</evidence>
<dbReference type="AlphaFoldDB" id="M4DLC4"/>
<dbReference type="GO" id="GO:0000139">
    <property type="term" value="C:Golgi membrane"/>
    <property type="evidence" value="ECO:0007669"/>
    <property type="project" value="UniProtKB-SubCell"/>
</dbReference>
<keyword evidence="5 14" id="KW-1133">Transmembrane helix</keyword>
<evidence type="ECO:0000256" key="2">
    <source>
        <dbReference type="ARBA" id="ARBA00022676"/>
    </source>
</evidence>
<dbReference type="Pfam" id="PF13632">
    <property type="entry name" value="Glyco_trans_2_3"/>
    <property type="match status" value="1"/>
</dbReference>
<dbReference type="EnsemblPlants" id="Bra017305.1">
    <property type="protein sequence ID" value="Bra017305.1-P"/>
    <property type="gene ID" value="Bra017305"/>
</dbReference>
<feature type="transmembrane region" description="Helical" evidence="14">
    <location>
        <begin position="480"/>
        <end position="500"/>
    </location>
</feature>
<comment type="subcellular location">
    <subcellularLocation>
        <location evidence="1">Golgi apparatus membrane</location>
        <topology evidence="1">Multi-pass membrane protein</topology>
    </subcellularLocation>
</comment>
<evidence type="ECO:0000259" key="15">
    <source>
        <dbReference type="Pfam" id="PF13632"/>
    </source>
</evidence>
<dbReference type="STRING" id="51351.M4DLC4"/>
<comment type="function">
    <text evidence="10">Probable mannan synthase which consists of a 4-beta-mannosyltransferase activity on mannan using GDP-mannose. The beta-1,4-mannan product is the backbone for galactomannan synthesis by galactomannan galactosyltransferase. Galactomannan is a noncellulosic polysaccharides of plant cell wall.</text>
</comment>
<evidence type="ECO:0000313" key="17">
    <source>
        <dbReference type="Proteomes" id="UP000011750"/>
    </source>
</evidence>
<keyword evidence="4 14" id="KW-0812">Transmembrane</keyword>
<dbReference type="eggNOG" id="ENOG502QR7J">
    <property type="taxonomic scope" value="Eukaryota"/>
</dbReference>
<dbReference type="CDD" id="cd06437">
    <property type="entry name" value="CESA_CaSu_A2"/>
    <property type="match status" value="1"/>
</dbReference>
<feature type="transmembrane region" description="Helical" evidence="14">
    <location>
        <begin position="619"/>
        <end position="640"/>
    </location>
</feature>
<reference evidence="16 17" key="2">
    <citation type="journal article" date="2018" name="Hortic Res">
        <title>Improved Brassica rapa reference genome by single-molecule sequencing and chromosome conformation capture technologies.</title>
        <authorList>
            <person name="Zhang L."/>
            <person name="Cai X."/>
            <person name="Wu J."/>
            <person name="Liu M."/>
            <person name="Grob S."/>
            <person name="Cheng F."/>
            <person name="Liang J."/>
            <person name="Cai C."/>
            <person name="Liu Z."/>
            <person name="Liu B."/>
            <person name="Wang F."/>
            <person name="Li S."/>
            <person name="Liu F."/>
            <person name="Li X."/>
            <person name="Cheng L."/>
            <person name="Yang W."/>
            <person name="Li M.H."/>
            <person name="Grossniklaus U."/>
            <person name="Zheng H."/>
            <person name="Wang X."/>
        </authorList>
    </citation>
    <scope>NUCLEOTIDE SEQUENCE [LARGE SCALE GENOMIC DNA]</scope>
    <source>
        <strain evidence="16 17">cv. Chiifu-401-42</strain>
    </source>
</reference>
<dbReference type="GO" id="GO:0047259">
    <property type="term" value="F:glucomannan 4-beta-mannosyltransferase activity"/>
    <property type="evidence" value="ECO:0007669"/>
    <property type="project" value="UniProtKB-EC"/>
</dbReference>
<evidence type="ECO:0000256" key="6">
    <source>
        <dbReference type="ARBA" id="ARBA00023034"/>
    </source>
</evidence>
<dbReference type="InterPro" id="IPR029044">
    <property type="entry name" value="Nucleotide-diphossugar_trans"/>
</dbReference>
<evidence type="ECO:0000256" key="12">
    <source>
        <dbReference type="ARBA" id="ARBA00066505"/>
    </source>
</evidence>